<evidence type="ECO:0000313" key="3">
    <source>
        <dbReference type="Proteomes" id="UP000245702"/>
    </source>
</evidence>
<dbReference type="EC" id="2.4.-.-" evidence="2"/>
<keyword evidence="3" id="KW-1185">Reference proteome</keyword>
<protein>
    <submittedName>
        <fullName evidence="2">Glycosyltransferase EpsE</fullName>
        <ecNumber evidence="2">2.4.-.-</ecNumber>
    </submittedName>
</protein>
<dbReference type="InterPro" id="IPR029044">
    <property type="entry name" value="Nucleotide-diphossugar_trans"/>
</dbReference>
<dbReference type="Proteomes" id="UP000245702">
    <property type="component" value="Unassembled WGS sequence"/>
</dbReference>
<dbReference type="GO" id="GO:0016757">
    <property type="term" value="F:glycosyltransferase activity"/>
    <property type="evidence" value="ECO:0007669"/>
    <property type="project" value="UniProtKB-KW"/>
</dbReference>
<gene>
    <name evidence="2" type="primary">epsE_2</name>
    <name evidence="2" type="ORF">SSPH_02598</name>
</gene>
<dbReference type="PANTHER" id="PTHR22916">
    <property type="entry name" value="GLYCOSYLTRANSFERASE"/>
    <property type="match status" value="1"/>
</dbReference>
<sequence length="345" mass="40268">MEQYMLEWETDLASKCPKVTVLMSVYNGEQYLREAIESILKQSYKNFELLIINDASTDTSRSIIQSYSDPRIRLIDNEVNLGLTVSLNKGIALSQGEYIARMDSDDISLDERLEKQVQFMKEHSDIGVCGSWVETFGVRHEIWQYPIEHNEITSRLLFYNSLAHSTVIFRRNLLCKLGLCYNEEYRYSQDYELWIRCSGVVRLANIPEPLVKYRLSENQIGRKHNDAQIHFADRARKLLLSQLGVELTDEFYEIHKNICNRKFPVSLVTLKRTQKWLRILSIKSFSVGSETVHVRTLVDVWFSCCINAIGTRWLALWGFLTLGLSEQKRATFYKRSIQLLLNCIR</sequence>
<organism evidence="2 3">
    <name type="scientific">Sporomusa sphaeroides DSM 2875</name>
    <dbReference type="NCBI Taxonomy" id="1337886"/>
    <lineage>
        <taxon>Bacteria</taxon>
        <taxon>Bacillati</taxon>
        <taxon>Bacillota</taxon>
        <taxon>Negativicutes</taxon>
        <taxon>Selenomonadales</taxon>
        <taxon>Sporomusaceae</taxon>
        <taxon>Sporomusa</taxon>
    </lineage>
</organism>
<dbReference type="PANTHER" id="PTHR22916:SF3">
    <property type="entry name" value="UDP-GLCNAC:BETAGAL BETA-1,3-N-ACETYLGLUCOSAMINYLTRANSFERASE-LIKE PROTEIN 1"/>
    <property type="match status" value="1"/>
</dbReference>
<evidence type="ECO:0000259" key="1">
    <source>
        <dbReference type="Pfam" id="PF00535"/>
    </source>
</evidence>
<accession>A0ABM9W455</accession>
<keyword evidence="2" id="KW-0808">Transferase</keyword>
<dbReference type="SUPFAM" id="SSF53448">
    <property type="entry name" value="Nucleotide-diphospho-sugar transferases"/>
    <property type="match status" value="1"/>
</dbReference>
<dbReference type="RefSeq" id="WP_075757179.1">
    <property type="nucleotide sequence ID" value="NZ_CP146991.1"/>
</dbReference>
<comment type="caution">
    <text evidence="2">The sequence shown here is derived from an EMBL/GenBank/DDBJ whole genome shotgun (WGS) entry which is preliminary data.</text>
</comment>
<proteinExistence type="predicted"/>
<keyword evidence="2" id="KW-0328">Glycosyltransferase</keyword>
<evidence type="ECO:0000313" key="2">
    <source>
        <dbReference type="EMBL" id="CVK19931.1"/>
    </source>
</evidence>
<dbReference type="Gene3D" id="3.90.550.10">
    <property type="entry name" value="Spore Coat Polysaccharide Biosynthesis Protein SpsA, Chain A"/>
    <property type="match status" value="1"/>
</dbReference>
<dbReference type="Pfam" id="PF00535">
    <property type="entry name" value="Glycos_transf_2"/>
    <property type="match status" value="1"/>
</dbReference>
<dbReference type="InterPro" id="IPR001173">
    <property type="entry name" value="Glyco_trans_2-like"/>
</dbReference>
<name>A0ABM9W455_9FIRM</name>
<reference evidence="2 3" key="1">
    <citation type="submission" date="2016-01" db="EMBL/GenBank/DDBJ databases">
        <authorList>
            <person name="Brown R."/>
        </authorList>
    </citation>
    <scope>NUCLEOTIDE SEQUENCE [LARGE SCALE GENOMIC DNA]</scope>
    <source>
        <strain evidence="2">Sporomusa sphaeroides DSM 2875</strain>
    </source>
</reference>
<dbReference type="EMBL" id="FCOW01000013">
    <property type="protein sequence ID" value="CVK19931.1"/>
    <property type="molecule type" value="Genomic_DNA"/>
</dbReference>
<feature type="domain" description="Glycosyltransferase 2-like" evidence="1">
    <location>
        <begin position="20"/>
        <end position="152"/>
    </location>
</feature>